<reference evidence="1 2" key="1">
    <citation type="submission" date="2020-03" db="EMBL/GenBank/DDBJ databases">
        <title>Genomic Encyclopedia of Type Strains, Phase IV (KMG-IV): sequencing the most valuable type-strain genomes for metagenomic binning, comparative biology and taxonomic classification.</title>
        <authorList>
            <person name="Goeker M."/>
        </authorList>
    </citation>
    <scope>NUCLEOTIDE SEQUENCE [LARGE SCALE GENOMIC DNA]</scope>
    <source>
        <strain evidence="1 2">DSM 101599</strain>
    </source>
</reference>
<evidence type="ECO:0000313" key="1">
    <source>
        <dbReference type="EMBL" id="NIJ45235.1"/>
    </source>
</evidence>
<evidence type="ECO:0000313" key="2">
    <source>
        <dbReference type="Proteomes" id="UP000745859"/>
    </source>
</evidence>
<comment type="caution">
    <text evidence="1">The sequence shown here is derived from an EMBL/GenBank/DDBJ whole genome shotgun (WGS) entry which is preliminary data.</text>
</comment>
<sequence length="230" mass="25979">MKKFLKISALVLVVLFTSLFMIGIINNESLPKGEKGDRAELLATRMLTALNKNAYDNITLLEWSFIGGHDYKWYKKEDKVEVAWADNKVILFTKQPKKSKVYVDGKEVNAPELIKKAIKYFNNDSFWLVAPYKVKDSGAERSIVKHNGKNSLLVTYTSGGSTPGDSYLWILDDNFIPISFKMWVTIIPIGGLKTTWEDWITTKAGCKLPTNHTLKLIGMDIHMGDVKASN</sequence>
<dbReference type="Proteomes" id="UP000745859">
    <property type="component" value="Unassembled WGS sequence"/>
</dbReference>
<organism evidence="1 2">
    <name type="scientific">Wenyingzhuangia heitensis</name>
    <dbReference type="NCBI Taxonomy" id="1487859"/>
    <lineage>
        <taxon>Bacteria</taxon>
        <taxon>Pseudomonadati</taxon>
        <taxon>Bacteroidota</taxon>
        <taxon>Flavobacteriia</taxon>
        <taxon>Flavobacteriales</taxon>
        <taxon>Flavobacteriaceae</taxon>
        <taxon>Wenyingzhuangia</taxon>
    </lineage>
</organism>
<gene>
    <name evidence="1" type="ORF">FHR24_001674</name>
</gene>
<dbReference type="EMBL" id="JAASQL010000001">
    <property type="protein sequence ID" value="NIJ45235.1"/>
    <property type="molecule type" value="Genomic_DNA"/>
</dbReference>
<accession>A0ABX0UBM7</accession>
<dbReference type="RefSeq" id="WP_167186689.1">
    <property type="nucleotide sequence ID" value="NZ_JAASQL010000001.1"/>
</dbReference>
<name>A0ABX0UBM7_9FLAO</name>
<proteinExistence type="predicted"/>
<keyword evidence="2" id="KW-1185">Reference proteome</keyword>
<protein>
    <submittedName>
        <fullName evidence="1">Uncharacterized protein</fullName>
    </submittedName>
</protein>